<dbReference type="Pfam" id="PF14223">
    <property type="entry name" value="Retrotran_gag_2"/>
    <property type="match status" value="1"/>
</dbReference>
<dbReference type="Gramene" id="TRITD4Bv1G195860.1">
    <property type="protein sequence ID" value="TRITD4Bv1G195860.1"/>
    <property type="gene ID" value="TRITD4Bv1G195860"/>
</dbReference>
<accession>A0A9R0TBM1</accession>
<evidence type="ECO:0008006" key="3">
    <source>
        <dbReference type="Google" id="ProtNLM"/>
    </source>
</evidence>
<gene>
    <name evidence="1" type="ORF">TRITD_4Bv1G195860</name>
</gene>
<dbReference type="PANTHER" id="PTHR35317">
    <property type="entry name" value="OS04G0629600 PROTEIN"/>
    <property type="match status" value="1"/>
</dbReference>
<organism evidence="1 2">
    <name type="scientific">Triticum turgidum subsp. durum</name>
    <name type="common">Durum wheat</name>
    <name type="synonym">Triticum durum</name>
    <dbReference type="NCBI Taxonomy" id="4567"/>
    <lineage>
        <taxon>Eukaryota</taxon>
        <taxon>Viridiplantae</taxon>
        <taxon>Streptophyta</taxon>
        <taxon>Embryophyta</taxon>
        <taxon>Tracheophyta</taxon>
        <taxon>Spermatophyta</taxon>
        <taxon>Magnoliopsida</taxon>
        <taxon>Liliopsida</taxon>
        <taxon>Poales</taxon>
        <taxon>Poaceae</taxon>
        <taxon>BOP clade</taxon>
        <taxon>Pooideae</taxon>
        <taxon>Triticodae</taxon>
        <taxon>Triticeae</taxon>
        <taxon>Triticinae</taxon>
        <taxon>Triticum</taxon>
    </lineage>
</organism>
<dbReference type="EMBL" id="LT934118">
    <property type="protein sequence ID" value="VAI10853.1"/>
    <property type="molecule type" value="Genomic_DNA"/>
</dbReference>
<keyword evidence="2" id="KW-1185">Reference proteome</keyword>
<reference evidence="1 2" key="1">
    <citation type="submission" date="2017-09" db="EMBL/GenBank/DDBJ databases">
        <authorList>
            <consortium name="International Durum Wheat Genome Sequencing Consortium (IDWGSC)"/>
            <person name="Milanesi L."/>
        </authorList>
    </citation>
    <scope>NUCLEOTIDE SEQUENCE [LARGE SCALE GENOMIC DNA]</scope>
    <source>
        <strain evidence="2">cv. Svevo</strain>
    </source>
</reference>
<name>A0A9R0TBM1_TRITD</name>
<protein>
    <recommendedName>
        <fullName evidence="3">DUF4219 domain-containing protein</fullName>
    </recommendedName>
</protein>
<evidence type="ECO:0000313" key="2">
    <source>
        <dbReference type="Proteomes" id="UP000324705"/>
    </source>
</evidence>
<dbReference type="AlphaFoldDB" id="A0A9R0TBM1"/>
<sequence length="121" mass="13002">MSIVPYAGRAGGSLPQSVSLLTGDNYTAWSIKVEANLDAAWLWEAVVVPEDAAVAVIAKKDKPAHAYLLGTLAEDLLLQVASKKTAAEVWASLKARFVGAHRVRTARLGTLRGEFELLRMA</sequence>
<dbReference type="PANTHER" id="PTHR35317:SF38">
    <property type="entry name" value="RNA-DIRECTED DNA POLYMERASE"/>
    <property type="match status" value="1"/>
</dbReference>
<evidence type="ECO:0000313" key="1">
    <source>
        <dbReference type="EMBL" id="VAI10853.1"/>
    </source>
</evidence>
<proteinExistence type="predicted"/>
<dbReference type="Proteomes" id="UP000324705">
    <property type="component" value="Chromosome 4B"/>
</dbReference>